<feature type="transmembrane region" description="Helical" evidence="6">
    <location>
        <begin position="36"/>
        <end position="54"/>
    </location>
</feature>
<keyword evidence="2" id="KW-1003">Cell membrane</keyword>
<dbReference type="PANTHER" id="PTHR43370:SF2">
    <property type="entry name" value="ABC TRANSPORTER PERMEASE PROTEIN"/>
    <property type="match status" value="1"/>
</dbReference>
<evidence type="ECO:0000313" key="7">
    <source>
        <dbReference type="EMBL" id="SEF18126.1"/>
    </source>
</evidence>
<feature type="transmembrane region" description="Helical" evidence="6">
    <location>
        <begin position="66"/>
        <end position="85"/>
    </location>
</feature>
<feature type="transmembrane region" description="Helical" evidence="6">
    <location>
        <begin position="233"/>
        <end position="258"/>
    </location>
</feature>
<organism evidence="7 8">
    <name type="scientific">Jiangella alba</name>
    <dbReference type="NCBI Taxonomy" id="561176"/>
    <lineage>
        <taxon>Bacteria</taxon>
        <taxon>Bacillati</taxon>
        <taxon>Actinomycetota</taxon>
        <taxon>Actinomycetes</taxon>
        <taxon>Jiangellales</taxon>
        <taxon>Jiangellaceae</taxon>
        <taxon>Jiangella</taxon>
    </lineage>
</organism>
<name>A0A1H5PWE1_9ACTN</name>
<proteinExistence type="predicted"/>
<accession>A0A1H5PWE1</accession>
<dbReference type="EMBL" id="FNUC01000004">
    <property type="protein sequence ID" value="SEF18126.1"/>
    <property type="molecule type" value="Genomic_DNA"/>
</dbReference>
<dbReference type="InterPro" id="IPR001851">
    <property type="entry name" value="ABC_transp_permease"/>
</dbReference>
<protein>
    <submittedName>
        <fullName evidence="7">Nucleoside ABC transporter membrane protein</fullName>
    </submittedName>
</protein>
<dbReference type="CDD" id="cd06580">
    <property type="entry name" value="TM_PBP1_transp_TpRbsC_like"/>
    <property type="match status" value="1"/>
</dbReference>
<dbReference type="AlphaFoldDB" id="A0A1H5PWE1"/>
<dbReference type="OrthoDB" id="9792579at2"/>
<sequence>MGFWFGTDLWQLTLQATAALLFVSFGVYLPMRAGVLVLGAEGAMLFGCFGAIAAQELTGGGAPAGLLGAVVASTCASALFAAVAISGGVNPIVTGIALNFIAVGGTSVLTAVLFAGEGTIVTPSLEPLPRIDLPLVASVPWLGDVLSGQTIVLYAAVLTTPLLTLWLHRTRGGLTTRVVGSAPAVAVAAGRSPARTQWLALVVGGAFVGLGGAQLALASAAQFSPGMTNARGFIALALVLIAAQRPWLLLPLAITFAYFDTLGFNLQNIGLPTELSGVLPYVAIIAMLAVPSVARRFRPDTAAEAGESRVVA</sequence>
<dbReference type="Proteomes" id="UP000181980">
    <property type="component" value="Unassembled WGS sequence"/>
</dbReference>
<evidence type="ECO:0000256" key="2">
    <source>
        <dbReference type="ARBA" id="ARBA00022475"/>
    </source>
</evidence>
<feature type="transmembrane region" description="Helical" evidence="6">
    <location>
        <begin position="151"/>
        <end position="167"/>
    </location>
</feature>
<feature type="transmembrane region" description="Helical" evidence="6">
    <location>
        <begin position="198"/>
        <end position="221"/>
    </location>
</feature>
<evidence type="ECO:0000256" key="1">
    <source>
        <dbReference type="ARBA" id="ARBA00004651"/>
    </source>
</evidence>
<dbReference type="RefSeq" id="WP_069112240.1">
    <property type="nucleotide sequence ID" value="NZ_FNUC01000004.1"/>
</dbReference>
<keyword evidence="4 6" id="KW-1133">Transmembrane helix</keyword>
<feature type="transmembrane region" description="Helical" evidence="6">
    <location>
        <begin position="278"/>
        <end position="294"/>
    </location>
</feature>
<comment type="subcellular location">
    <subcellularLocation>
        <location evidence="1">Cell membrane</location>
        <topology evidence="1">Multi-pass membrane protein</topology>
    </subcellularLocation>
</comment>
<dbReference type="GO" id="GO:0022857">
    <property type="term" value="F:transmembrane transporter activity"/>
    <property type="evidence" value="ECO:0007669"/>
    <property type="project" value="InterPro"/>
</dbReference>
<evidence type="ECO:0000256" key="4">
    <source>
        <dbReference type="ARBA" id="ARBA00022989"/>
    </source>
</evidence>
<evidence type="ECO:0000256" key="6">
    <source>
        <dbReference type="SAM" id="Phobius"/>
    </source>
</evidence>
<dbReference type="PANTHER" id="PTHR43370">
    <property type="entry name" value="SUGAR ABC TRANSPORTER INTEGRAL MEMBRANE PROTEIN-RELATED"/>
    <property type="match status" value="1"/>
</dbReference>
<feature type="transmembrane region" description="Helical" evidence="6">
    <location>
        <begin position="12"/>
        <end position="29"/>
    </location>
</feature>
<dbReference type="Pfam" id="PF02653">
    <property type="entry name" value="BPD_transp_2"/>
    <property type="match status" value="1"/>
</dbReference>
<evidence type="ECO:0000313" key="8">
    <source>
        <dbReference type="Proteomes" id="UP000181980"/>
    </source>
</evidence>
<reference evidence="8" key="1">
    <citation type="submission" date="2016-10" db="EMBL/GenBank/DDBJ databases">
        <authorList>
            <person name="Varghese N."/>
            <person name="Submissions S."/>
        </authorList>
    </citation>
    <scope>NUCLEOTIDE SEQUENCE [LARGE SCALE GENOMIC DNA]</scope>
    <source>
        <strain evidence="8">DSM 45237</strain>
    </source>
</reference>
<dbReference type="GO" id="GO:0005886">
    <property type="term" value="C:plasma membrane"/>
    <property type="evidence" value="ECO:0007669"/>
    <property type="project" value="UniProtKB-SubCell"/>
</dbReference>
<feature type="transmembrane region" description="Helical" evidence="6">
    <location>
        <begin position="92"/>
        <end position="115"/>
    </location>
</feature>
<keyword evidence="8" id="KW-1185">Reference proteome</keyword>
<keyword evidence="5 6" id="KW-0472">Membrane</keyword>
<gene>
    <name evidence="7" type="ORF">SAMN04488561_6235</name>
</gene>
<dbReference type="STRING" id="561176.SAMN04488561_6235"/>
<evidence type="ECO:0000256" key="3">
    <source>
        <dbReference type="ARBA" id="ARBA00022692"/>
    </source>
</evidence>
<evidence type="ECO:0000256" key="5">
    <source>
        <dbReference type="ARBA" id="ARBA00023136"/>
    </source>
</evidence>
<keyword evidence="3 6" id="KW-0812">Transmembrane</keyword>